<proteinExistence type="predicted"/>
<dbReference type="PROSITE" id="PS50943">
    <property type="entry name" value="HTH_CROC1"/>
    <property type="match status" value="1"/>
</dbReference>
<dbReference type="InterPro" id="IPR001387">
    <property type="entry name" value="Cro/C1-type_HTH"/>
</dbReference>
<protein>
    <recommendedName>
        <fullName evidence="1">HTH cro/C1-type domain-containing protein</fullName>
    </recommendedName>
</protein>
<evidence type="ECO:0000259" key="1">
    <source>
        <dbReference type="PROSITE" id="PS50943"/>
    </source>
</evidence>
<dbReference type="InterPro" id="IPR010982">
    <property type="entry name" value="Lambda_DNA-bd_dom_sf"/>
</dbReference>
<dbReference type="AlphaFoldDB" id="A0ABC9ZK23"/>
<organism evidence="2 3">
    <name type="scientific">Corynebacterium striatum</name>
    <dbReference type="NCBI Taxonomy" id="43770"/>
    <lineage>
        <taxon>Bacteria</taxon>
        <taxon>Bacillati</taxon>
        <taxon>Actinomycetota</taxon>
        <taxon>Actinomycetes</taxon>
        <taxon>Mycobacteriales</taxon>
        <taxon>Corynebacteriaceae</taxon>
        <taxon>Corynebacterium</taxon>
    </lineage>
</organism>
<dbReference type="SUPFAM" id="SSF47413">
    <property type="entry name" value="lambda repressor-like DNA-binding domains"/>
    <property type="match status" value="1"/>
</dbReference>
<name>A0ABC9ZK23_CORST</name>
<dbReference type="Proteomes" id="UP000315234">
    <property type="component" value="Unassembled WGS sequence"/>
</dbReference>
<feature type="domain" description="HTH cro/C1-type" evidence="1">
    <location>
        <begin position="26"/>
        <end position="86"/>
    </location>
</feature>
<dbReference type="Gene3D" id="1.10.260.40">
    <property type="entry name" value="lambda repressor-like DNA-binding domains"/>
    <property type="match status" value="1"/>
</dbReference>
<dbReference type="EMBL" id="BJLD01000001">
    <property type="protein sequence ID" value="GEA42113.1"/>
    <property type="molecule type" value="Genomic_DNA"/>
</dbReference>
<sequence length="149" mass="16225">MLGISAKSAVARIIPTMGSEAIGEKIKAARKDQGLTQNDLAEVVGRNRKWVVELERGCRYDGSPLVLDPHSVIKVAAVLDLDAETLLVELGVPYDKWPELSYTRSNSGSLSTIDLSGLSTAQAKLIQQLVSDLKAGNYAQKHSREQHEQ</sequence>
<reference evidence="2 3" key="1">
    <citation type="submission" date="2019-06" db="EMBL/GenBank/DDBJ databases">
        <title>Draft genome sequence of Corynebacterium striatum NBRC 15291.</title>
        <authorList>
            <person name="Miura T."/>
            <person name="Furukawa M."/>
            <person name="Shimamura M."/>
            <person name="Ohyama Y."/>
            <person name="Yamazoe A."/>
            <person name="Kawasaki H."/>
        </authorList>
    </citation>
    <scope>NUCLEOTIDE SEQUENCE [LARGE SCALE GENOMIC DNA]</scope>
    <source>
        <strain evidence="2 3">NBRC 15291</strain>
    </source>
</reference>
<dbReference type="SMART" id="SM00530">
    <property type="entry name" value="HTH_XRE"/>
    <property type="match status" value="1"/>
</dbReference>
<gene>
    <name evidence="2" type="ORF">Cst04h_02830</name>
</gene>
<accession>A0ABC9ZK23</accession>
<evidence type="ECO:0000313" key="3">
    <source>
        <dbReference type="Proteomes" id="UP000315234"/>
    </source>
</evidence>
<dbReference type="CDD" id="cd00093">
    <property type="entry name" value="HTH_XRE"/>
    <property type="match status" value="1"/>
</dbReference>
<evidence type="ECO:0000313" key="2">
    <source>
        <dbReference type="EMBL" id="GEA42113.1"/>
    </source>
</evidence>
<comment type="caution">
    <text evidence="2">The sequence shown here is derived from an EMBL/GenBank/DDBJ whole genome shotgun (WGS) entry which is preliminary data.</text>
</comment>